<evidence type="ECO:0000256" key="1">
    <source>
        <dbReference type="PROSITE-ProRule" id="PRU00047"/>
    </source>
</evidence>
<keyword evidence="1" id="KW-0862">Zinc</keyword>
<feature type="compositionally biased region" description="Polar residues" evidence="2">
    <location>
        <begin position="331"/>
        <end position="341"/>
    </location>
</feature>
<feature type="region of interest" description="Disordered" evidence="2">
    <location>
        <begin position="328"/>
        <end position="363"/>
    </location>
</feature>
<feature type="compositionally biased region" description="Low complexity" evidence="2">
    <location>
        <begin position="449"/>
        <end position="462"/>
    </location>
</feature>
<feature type="compositionally biased region" description="Basic and acidic residues" evidence="2">
    <location>
        <begin position="58"/>
        <end position="71"/>
    </location>
</feature>
<dbReference type="PANTHER" id="PTHR33194">
    <property type="entry name" value="ZINC KNUCKLE DOMAINCONTAINING PROTEIN"/>
    <property type="match status" value="1"/>
</dbReference>
<gene>
    <name evidence="4" type="ORF">AVEN_158797_1</name>
</gene>
<evidence type="ECO:0000313" key="4">
    <source>
        <dbReference type="EMBL" id="GBL75849.1"/>
    </source>
</evidence>
<dbReference type="EMBL" id="BGPR01155596">
    <property type="protein sequence ID" value="GBL75849.1"/>
    <property type="molecule type" value="Genomic_DNA"/>
</dbReference>
<keyword evidence="1" id="KW-0863">Zinc-finger</keyword>
<keyword evidence="1" id="KW-0479">Metal-binding</keyword>
<feature type="region of interest" description="Disordered" evidence="2">
    <location>
        <begin position="408"/>
        <end position="468"/>
    </location>
</feature>
<reference evidence="4 5" key="1">
    <citation type="journal article" date="2019" name="Sci. Rep.">
        <title>Orb-weaving spider Araneus ventricosus genome elucidates the spidroin gene catalogue.</title>
        <authorList>
            <person name="Kono N."/>
            <person name="Nakamura H."/>
            <person name="Ohtoshi R."/>
            <person name="Moran D.A.P."/>
            <person name="Shinohara A."/>
            <person name="Yoshida Y."/>
            <person name="Fujiwara M."/>
            <person name="Mori M."/>
            <person name="Tomita M."/>
            <person name="Arakawa K."/>
        </authorList>
    </citation>
    <scope>NUCLEOTIDE SEQUENCE [LARGE SCALE GENOMIC DNA]</scope>
</reference>
<comment type="caution">
    <text evidence="4">The sequence shown here is derived from an EMBL/GenBank/DDBJ whole genome shotgun (WGS) entry which is preliminary data.</text>
</comment>
<dbReference type="PANTHER" id="PTHR33194:SF4">
    <property type="entry name" value="CCHC-TYPE DOMAIN-CONTAINING PROTEIN"/>
    <property type="match status" value="1"/>
</dbReference>
<dbReference type="PROSITE" id="PS50158">
    <property type="entry name" value="ZF_CCHC"/>
    <property type="match status" value="1"/>
</dbReference>
<dbReference type="InterPro" id="IPR036875">
    <property type="entry name" value="Znf_CCHC_sf"/>
</dbReference>
<dbReference type="SMART" id="SM00343">
    <property type="entry name" value="ZnF_C2HC"/>
    <property type="match status" value="1"/>
</dbReference>
<accession>A0A4Y2A8Y6</accession>
<keyword evidence="5" id="KW-1185">Reference proteome</keyword>
<dbReference type="Proteomes" id="UP000499080">
    <property type="component" value="Unassembled WGS sequence"/>
</dbReference>
<protein>
    <recommendedName>
        <fullName evidence="3">CCHC-type domain-containing protein</fullName>
    </recommendedName>
</protein>
<evidence type="ECO:0000259" key="3">
    <source>
        <dbReference type="PROSITE" id="PS50158"/>
    </source>
</evidence>
<dbReference type="AlphaFoldDB" id="A0A4Y2A8Y6"/>
<name>A0A4Y2A8Y6_ARAVE</name>
<evidence type="ECO:0000313" key="5">
    <source>
        <dbReference type="Proteomes" id="UP000499080"/>
    </source>
</evidence>
<organism evidence="4 5">
    <name type="scientific">Araneus ventricosus</name>
    <name type="common">Orbweaver spider</name>
    <name type="synonym">Epeira ventricosa</name>
    <dbReference type="NCBI Taxonomy" id="182803"/>
    <lineage>
        <taxon>Eukaryota</taxon>
        <taxon>Metazoa</taxon>
        <taxon>Ecdysozoa</taxon>
        <taxon>Arthropoda</taxon>
        <taxon>Chelicerata</taxon>
        <taxon>Arachnida</taxon>
        <taxon>Araneae</taxon>
        <taxon>Araneomorphae</taxon>
        <taxon>Entelegynae</taxon>
        <taxon>Araneoidea</taxon>
        <taxon>Araneidae</taxon>
        <taxon>Araneus</taxon>
    </lineage>
</organism>
<dbReference type="OrthoDB" id="6433776at2759"/>
<dbReference type="GO" id="GO:0003676">
    <property type="term" value="F:nucleic acid binding"/>
    <property type="evidence" value="ECO:0007669"/>
    <property type="project" value="InterPro"/>
</dbReference>
<dbReference type="GO" id="GO:0008270">
    <property type="term" value="F:zinc ion binding"/>
    <property type="evidence" value="ECO:0007669"/>
    <property type="project" value="UniProtKB-KW"/>
</dbReference>
<proteinExistence type="predicted"/>
<feature type="domain" description="CCHC-type" evidence="3">
    <location>
        <begin position="378"/>
        <end position="393"/>
    </location>
</feature>
<dbReference type="SUPFAM" id="SSF57756">
    <property type="entry name" value="Retrovirus zinc finger-like domains"/>
    <property type="match status" value="1"/>
</dbReference>
<feature type="region of interest" description="Disordered" evidence="2">
    <location>
        <begin position="55"/>
        <end position="74"/>
    </location>
</feature>
<sequence>LCLLFIRCIHLTIDYLRDSLVEAPGTINTTEELRRSRRVQGHPPKFGLLLDPIRGPRKMPESKETTPKLLDDTSSVPVRVPPAPVPILTYQLPRNPCIFSGDNQQDANNWLKDFQRIATYNHWDDQMCLANVIFYLAGTARQWFDNNEDTFTNFTTFKNSLSNAFCRTEDFRRQAERLLLTRTQQIRETSESYIQDVLSLYRKANPSMTGDEKVAHLMKGIAEDLYQTLLVQDFRRVDEFVKRCREIESLRRRRITRTRFQRLPNVSAVSTETDLGDIRSLIREIVREEIGRVLPEIQYYTNDEPESPPDIASMVREEVMETLAPLAAPRQRSSIPRCNTTPRSSVSVRSPPRREARNSAVPMRKTDLWRTDSNIPLCYHCGRPGHVLRYCRERRQIFADSRAARTFNPRRDADNESTQSFEDSYAQPTTSSSFRSNSPYPRRSRYRRQSQSPLRRSSLSPRRPNEEN</sequence>
<feature type="compositionally biased region" description="Low complexity" evidence="2">
    <location>
        <begin position="431"/>
        <end position="441"/>
    </location>
</feature>
<feature type="non-terminal residue" evidence="4">
    <location>
        <position position="1"/>
    </location>
</feature>
<feature type="compositionally biased region" description="Polar residues" evidence="2">
    <location>
        <begin position="416"/>
        <end position="430"/>
    </location>
</feature>
<evidence type="ECO:0000256" key="2">
    <source>
        <dbReference type="SAM" id="MobiDB-lite"/>
    </source>
</evidence>
<dbReference type="InterPro" id="IPR001878">
    <property type="entry name" value="Znf_CCHC"/>
</dbReference>